<gene>
    <name evidence="2" type="ORF">OBE_00769</name>
</gene>
<proteinExistence type="predicted"/>
<name>K1UYE1_9ZZZZ</name>
<reference evidence="2" key="1">
    <citation type="journal article" date="2013" name="Environ. Microbiol.">
        <title>Microbiota from the distal guts of lean and obese adolescents exhibit partial functional redundancy besides clear differences in community structure.</title>
        <authorList>
            <person name="Ferrer M."/>
            <person name="Ruiz A."/>
            <person name="Lanza F."/>
            <person name="Haange S.B."/>
            <person name="Oberbach A."/>
            <person name="Till H."/>
            <person name="Bargiela R."/>
            <person name="Campoy C."/>
            <person name="Segura M.T."/>
            <person name="Richter M."/>
            <person name="von Bergen M."/>
            <person name="Seifert J."/>
            <person name="Suarez A."/>
        </authorList>
    </citation>
    <scope>NUCLEOTIDE SEQUENCE</scope>
</reference>
<dbReference type="InterPro" id="IPR008969">
    <property type="entry name" value="CarboxyPept-like_regulatory"/>
</dbReference>
<feature type="non-terminal residue" evidence="2">
    <location>
        <position position="168"/>
    </location>
</feature>
<evidence type="ECO:0000313" key="2">
    <source>
        <dbReference type="EMBL" id="EKC76581.1"/>
    </source>
</evidence>
<dbReference type="Pfam" id="PF16371">
    <property type="entry name" value="MetallophosN"/>
    <property type="match status" value="1"/>
</dbReference>
<comment type="caution">
    <text evidence="2">The sequence shown here is derived from an EMBL/GenBank/DDBJ whole genome shotgun (WGS) entry which is preliminary data.</text>
</comment>
<dbReference type="InterPro" id="IPR032285">
    <property type="entry name" value="Metallophos_N"/>
</dbReference>
<dbReference type="SUPFAM" id="SSF49464">
    <property type="entry name" value="Carboxypeptidase regulatory domain-like"/>
    <property type="match status" value="1"/>
</dbReference>
<accession>K1UYE1</accession>
<feature type="domain" description="Calcineurin-like phosphoesterase N-terminal" evidence="1">
    <location>
        <begin position="12"/>
        <end position="87"/>
    </location>
</feature>
<feature type="non-terminal residue" evidence="2">
    <location>
        <position position="1"/>
    </location>
</feature>
<sequence length="168" mass="18452">KSTIAPETDFYGVVTDNHGQPLEGVVVSDGYTCAATDENGVYQLTGNEFSYQVYLSLPSEYEVPMAEGLPRFWQQIDTGRKRYDFTLTPLAGGKEESFNLYCVADPQCQNDSHVARFEQETVPDIAAMAAASELPCYGITLGDIGYNTGSTDYTNAVFPLMKRAMQAD</sequence>
<dbReference type="EMBL" id="AJWZ01000526">
    <property type="protein sequence ID" value="EKC76581.1"/>
    <property type="molecule type" value="Genomic_DNA"/>
</dbReference>
<protein>
    <recommendedName>
        <fullName evidence="1">Calcineurin-like phosphoesterase N-terminal domain-containing protein</fullName>
    </recommendedName>
</protein>
<organism evidence="2">
    <name type="scientific">human gut metagenome</name>
    <dbReference type="NCBI Taxonomy" id="408170"/>
    <lineage>
        <taxon>unclassified sequences</taxon>
        <taxon>metagenomes</taxon>
        <taxon>organismal metagenomes</taxon>
    </lineage>
</organism>
<dbReference type="AlphaFoldDB" id="K1UYE1"/>
<evidence type="ECO:0000259" key="1">
    <source>
        <dbReference type="Pfam" id="PF16371"/>
    </source>
</evidence>